<organism evidence="1 2">
    <name type="scientific">Glossina palpalis gambiensis</name>
    <dbReference type="NCBI Taxonomy" id="67801"/>
    <lineage>
        <taxon>Eukaryota</taxon>
        <taxon>Metazoa</taxon>
        <taxon>Ecdysozoa</taxon>
        <taxon>Arthropoda</taxon>
        <taxon>Hexapoda</taxon>
        <taxon>Insecta</taxon>
        <taxon>Pterygota</taxon>
        <taxon>Neoptera</taxon>
        <taxon>Endopterygota</taxon>
        <taxon>Diptera</taxon>
        <taxon>Brachycera</taxon>
        <taxon>Muscomorpha</taxon>
        <taxon>Hippoboscoidea</taxon>
        <taxon>Glossinidae</taxon>
        <taxon>Glossina</taxon>
    </lineage>
</organism>
<name>A0A1B0BK62_9MUSC</name>
<dbReference type="EnsemblMetazoa" id="GPPI032744-RA">
    <property type="protein sequence ID" value="GPPI032744-PA"/>
    <property type="gene ID" value="GPPI032744"/>
</dbReference>
<dbReference type="Proteomes" id="UP000092460">
    <property type="component" value="Unassembled WGS sequence"/>
</dbReference>
<evidence type="ECO:0000313" key="1">
    <source>
        <dbReference type="EnsemblMetazoa" id="GPPI032744-PA"/>
    </source>
</evidence>
<reference evidence="1" key="2">
    <citation type="submission" date="2020-05" db="UniProtKB">
        <authorList>
            <consortium name="EnsemblMetazoa"/>
        </authorList>
    </citation>
    <scope>IDENTIFICATION</scope>
    <source>
        <strain evidence="1">IAEA</strain>
    </source>
</reference>
<dbReference type="VEuPathDB" id="VectorBase:GPPI032744"/>
<reference evidence="2" key="1">
    <citation type="submission" date="2015-01" db="EMBL/GenBank/DDBJ databases">
        <authorList>
            <person name="Aksoy S."/>
            <person name="Warren W."/>
            <person name="Wilson R.K."/>
        </authorList>
    </citation>
    <scope>NUCLEOTIDE SEQUENCE [LARGE SCALE GENOMIC DNA]</scope>
    <source>
        <strain evidence="2">IAEA</strain>
    </source>
</reference>
<dbReference type="EMBL" id="JXJN01015822">
    <property type="status" value="NOT_ANNOTATED_CDS"/>
    <property type="molecule type" value="Genomic_DNA"/>
</dbReference>
<dbReference type="AlphaFoldDB" id="A0A1B0BK62"/>
<evidence type="ECO:0000313" key="2">
    <source>
        <dbReference type="Proteomes" id="UP000092460"/>
    </source>
</evidence>
<sequence length="85" mass="9604">MRRGMQEKEKERESHKSLYRAHATLQHRLKLISETAPPYRPCESNGNCTANSTTFAVKVNADSLSARRTTCLFSLQKFRSGCSSP</sequence>
<accession>A0A1B0BK62</accession>
<keyword evidence="2" id="KW-1185">Reference proteome</keyword>
<protein>
    <submittedName>
        <fullName evidence="1">Uncharacterized protein</fullName>
    </submittedName>
</protein>
<proteinExistence type="predicted"/>